<dbReference type="RefSeq" id="WP_014343121.1">
    <property type="nucleotide sequence ID" value="NC_016845.1"/>
</dbReference>
<dbReference type="STRING" id="1125630.KPHS_28830"/>
<dbReference type="KEGG" id="kpm:KPHS_28830"/>
<name>A0A0H3GU48_KLEPH</name>
<evidence type="ECO:0000313" key="1">
    <source>
        <dbReference type="EMBL" id="AEW61581.1"/>
    </source>
</evidence>
<protein>
    <submittedName>
        <fullName evidence="1">Uncharacterized protein</fullName>
    </submittedName>
</protein>
<dbReference type="AlphaFoldDB" id="A0A0H3GU48"/>
<proteinExistence type="predicted"/>
<dbReference type="GeneID" id="11847901"/>
<reference evidence="1 2" key="1">
    <citation type="journal article" date="2012" name="J. Bacteriol.">
        <title>Complete genome sequence of Klebsiella pneumoniae subsp. pneumoniae HS11286, a multidrug-resistant strain isolated from human sputum.</title>
        <authorList>
            <person name="Liu P."/>
            <person name="Li P."/>
            <person name="Jiang X."/>
            <person name="Bi D."/>
            <person name="Xie Y."/>
            <person name="Tai C."/>
            <person name="Deng Z."/>
            <person name="Rajakumar K."/>
            <person name="Ou H.Y."/>
        </authorList>
    </citation>
    <scope>NUCLEOTIDE SEQUENCE [LARGE SCALE GENOMIC DNA]</scope>
    <source>
        <strain evidence="1 2">HS11286</strain>
    </source>
</reference>
<organism evidence="1 2">
    <name type="scientific">Klebsiella pneumoniae subsp. pneumoniae (strain HS11286)</name>
    <dbReference type="NCBI Taxonomy" id="1125630"/>
    <lineage>
        <taxon>Bacteria</taxon>
        <taxon>Pseudomonadati</taxon>
        <taxon>Pseudomonadota</taxon>
        <taxon>Gammaproteobacteria</taxon>
        <taxon>Enterobacterales</taxon>
        <taxon>Enterobacteriaceae</taxon>
        <taxon>Klebsiella/Raoultella group</taxon>
        <taxon>Klebsiella</taxon>
        <taxon>Klebsiella pneumoniae complex</taxon>
    </lineage>
</organism>
<keyword evidence="2" id="KW-1185">Reference proteome</keyword>
<dbReference type="EMBL" id="CP003200">
    <property type="protein sequence ID" value="AEW61581.1"/>
    <property type="molecule type" value="Genomic_DNA"/>
</dbReference>
<dbReference type="Proteomes" id="UP000007841">
    <property type="component" value="Chromosome"/>
</dbReference>
<sequence>MSRIAINHNRQCHSSSLLAMFCDQTNAASRGRRDGMQNSVMETTIAARATRIVTRPSVNMMPRFAVAQDGARRGAI</sequence>
<dbReference type="HOGENOM" id="CLU_198947_0_0_6"/>
<dbReference type="RefSeq" id="YP_005227183.1">
    <property type="nucleotide sequence ID" value="NC_016845.1"/>
</dbReference>
<accession>A0A0H3GU48</accession>
<evidence type="ECO:0000313" key="2">
    <source>
        <dbReference type="Proteomes" id="UP000007841"/>
    </source>
</evidence>
<dbReference type="PATRIC" id="fig|1125630.4.peg.2804"/>
<gene>
    <name evidence="1" type="ordered locus">KPHS_28830</name>
</gene>